<evidence type="ECO:0000256" key="1">
    <source>
        <dbReference type="SAM" id="SignalP"/>
    </source>
</evidence>
<dbReference type="Proteomes" id="UP001190700">
    <property type="component" value="Unassembled WGS sequence"/>
</dbReference>
<keyword evidence="3" id="KW-1185">Reference proteome</keyword>
<feature type="chain" id="PRO_5042028419" evidence="1">
    <location>
        <begin position="20"/>
        <end position="993"/>
    </location>
</feature>
<comment type="caution">
    <text evidence="2">The sequence shown here is derived from an EMBL/GenBank/DDBJ whole genome shotgun (WGS) entry which is preliminary data.</text>
</comment>
<dbReference type="EMBL" id="LGRX02002144">
    <property type="protein sequence ID" value="KAK3284791.1"/>
    <property type="molecule type" value="Genomic_DNA"/>
</dbReference>
<dbReference type="InterPro" id="IPR015919">
    <property type="entry name" value="Cadherin-like_sf"/>
</dbReference>
<protein>
    <submittedName>
        <fullName evidence="2">Uncharacterized protein</fullName>
    </submittedName>
</protein>
<gene>
    <name evidence="2" type="ORF">CYMTET_7577</name>
</gene>
<dbReference type="InterPro" id="IPR013783">
    <property type="entry name" value="Ig-like_fold"/>
</dbReference>
<accession>A0AAE0LGR5</accession>
<dbReference type="Pfam" id="PF05345">
    <property type="entry name" value="He_PIG"/>
    <property type="match status" value="2"/>
</dbReference>
<dbReference type="GO" id="GO:0005509">
    <property type="term" value="F:calcium ion binding"/>
    <property type="evidence" value="ECO:0007669"/>
    <property type="project" value="InterPro"/>
</dbReference>
<keyword evidence="1" id="KW-0732">Signal</keyword>
<name>A0AAE0LGR5_9CHLO</name>
<dbReference type="GO" id="GO:0016020">
    <property type="term" value="C:membrane"/>
    <property type="evidence" value="ECO:0007669"/>
    <property type="project" value="InterPro"/>
</dbReference>
<feature type="non-terminal residue" evidence="2">
    <location>
        <position position="993"/>
    </location>
</feature>
<proteinExistence type="predicted"/>
<dbReference type="Gene3D" id="2.60.40.10">
    <property type="entry name" value="Immunoglobulins"/>
    <property type="match status" value="2"/>
</dbReference>
<feature type="signal peptide" evidence="1">
    <location>
        <begin position="1"/>
        <end position="19"/>
    </location>
</feature>
<reference evidence="2 3" key="1">
    <citation type="journal article" date="2015" name="Genome Biol. Evol.">
        <title>Comparative Genomics of a Bacterivorous Green Alga Reveals Evolutionary Causalities and Consequences of Phago-Mixotrophic Mode of Nutrition.</title>
        <authorList>
            <person name="Burns J.A."/>
            <person name="Paasch A."/>
            <person name="Narechania A."/>
            <person name="Kim E."/>
        </authorList>
    </citation>
    <scope>NUCLEOTIDE SEQUENCE [LARGE SCALE GENOMIC DNA]</scope>
    <source>
        <strain evidence="2 3">PLY_AMNH</strain>
    </source>
</reference>
<sequence length="993" mass="108664">MTWLSTLAAILLFGPSATPLSLEAVEAIRSRTSERTRSEKEPHPSLLLATKKLPHSNSRLRSFQDAHSQWRGLTELTSEQEAICVCVNFTATRDCAAAVTTSCGPNSDGSALPKSFCDNIYSYDATSDVLLELSKQACAGIPPEIPDNETSGSGESHPLCACAESLTASGCEEALTTACTEGTISLDDCLAAADSDQAAIAAIEEESRRVCDAATPTPSEDECDATSPCCGGGGTFQYLSASQRLLKDEIAPNNAPYKPNATATLSDLYSYTVSPALPAGMHFDEARGVIGGTPTVSQGNKSYTVSVQCQNAEVERQEAAVWIMVEDTLSLQDRRRLTADRFIQMFWSYRVEGEGTEYVVDEVMTKGVFANPELPHAENPIVWDVLETGSWTPYDHVVEYTYLLDPTKNTGILEFTHREVITPSWSEDMRTFRYNLSHVMVITQADTGARSVVEETTYHEELSFAEGSDRVERLYTDLSTFMEQGGASALPAQYVCETVAEYCGLEAQGQNWADTAYSSVEDCVGFMTERSTCSVEFPLQGDTQACRELHMFNALNFPEAHCNHTGRFSSRCREQADDPCVYRDGGTDGAHPLCACSVSLTDDGCEEALTAACIDGTIALDDCLGANDDDQAAIAAIVEESRRVCDAATPTPSEDECDATSPCCGGGGTFQYLSASQRLLKDEIAPNNAPYKPNATATLSDLYSYTVSPALPAGMHFDEARGVIGGAPTVSQGNKSYTVSVQCQNAEVERQEATVWIMVEDTLSLQDRRRLTADRFIQMFWSYRVEGEGTEYVVDEVMTKGVFANPELPHAENPIVWDVLETGSWTPYDHVVEYTYLLDPTKNTGILEFTHREVITPSWSEDMRTFRYNLSHVMVITQADTGARSVVEETTYHEELSFAEGSDRVERLYTDLSTFMEQGGASALPAQYVCETVAEYCGLEAQGQNWADTAYSSVEDCVGFMTERSTCSVEFPLQGDTQACRELHMFNALNFPE</sequence>
<organism evidence="2 3">
    <name type="scientific">Cymbomonas tetramitiformis</name>
    <dbReference type="NCBI Taxonomy" id="36881"/>
    <lineage>
        <taxon>Eukaryota</taxon>
        <taxon>Viridiplantae</taxon>
        <taxon>Chlorophyta</taxon>
        <taxon>Pyramimonadophyceae</taxon>
        <taxon>Pyramimonadales</taxon>
        <taxon>Pyramimonadaceae</taxon>
        <taxon>Cymbomonas</taxon>
    </lineage>
</organism>
<evidence type="ECO:0000313" key="3">
    <source>
        <dbReference type="Proteomes" id="UP001190700"/>
    </source>
</evidence>
<dbReference type="SUPFAM" id="SSF49313">
    <property type="entry name" value="Cadherin-like"/>
    <property type="match status" value="2"/>
</dbReference>
<evidence type="ECO:0000313" key="2">
    <source>
        <dbReference type="EMBL" id="KAK3284791.1"/>
    </source>
</evidence>
<dbReference type="AlphaFoldDB" id="A0AAE0LGR5"/>